<dbReference type="GO" id="GO:0005737">
    <property type="term" value="C:cytoplasm"/>
    <property type="evidence" value="ECO:0007669"/>
    <property type="project" value="UniProtKB-SubCell"/>
</dbReference>
<dbReference type="GO" id="GO:0051301">
    <property type="term" value="P:cell division"/>
    <property type="evidence" value="ECO:0007669"/>
    <property type="project" value="UniProtKB-KW"/>
</dbReference>
<evidence type="ECO:0000313" key="5">
    <source>
        <dbReference type="Proteomes" id="UP000549765"/>
    </source>
</evidence>
<name>A0A7X6S258_9LACO</name>
<evidence type="ECO:0000313" key="4">
    <source>
        <dbReference type="EMBL" id="NKZ23615.1"/>
    </source>
</evidence>
<gene>
    <name evidence="3" type="primary">scpA</name>
    <name evidence="4" type="ORF">HF964_02180</name>
</gene>
<comment type="caution">
    <text evidence="4">The sequence shown here is derived from an EMBL/GenBank/DDBJ whole genome shotgun (WGS) entry which is preliminary data.</text>
</comment>
<evidence type="ECO:0000256" key="3">
    <source>
        <dbReference type="HAMAP-Rule" id="MF_01805"/>
    </source>
</evidence>
<organism evidence="4 5">
    <name type="scientific">Periweissella fabalis</name>
    <dbReference type="NCBI Taxonomy" id="1070421"/>
    <lineage>
        <taxon>Bacteria</taxon>
        <taxon>Bacillati</taxon>
        <taxon>Bacillota</taxon>
        <taxon>Bacilli</taxon>
        <taxon>Lactobacillales</taxon>
        <taxon>Lactobacillaceae</taxon>
        <taxon>Periweissella</taxon>
    </lineage>
</organism>
<reference evidence="4 5" key="1">
    <citation type="submission" date="2020-04" db="EMBL/GenBank/DDBJ databases">
        <title>MicrobeNet Type strains.</title>
        <authorList>
            <person name="Nicholson A.C."/>
        </authorList>
    </citation>
    <scope>NUCLEOTIDE SEQUENCE [LARGE SCALE GENOMIC DNA]</scope>
    <source>
        <strain evidence="4 5">CCUG 61472</strain>
    </source>
</reference>
<dbReference type="InterPro" id="IPR003768">
    <property type="entry name" value="ScpA"/>
</dbReference>
<comment type="subunit">
    <text evidence="3">Component of a cohesin-like complex composed of ScpA, ScpB and the Smc homodimer, in which ScpA and ScpB bind to the head domain of Smc. The presence of the three proteins is required for the association of the complex with DNA.</text>
</comment>
<dbReference type="GO" id="GO:0007059">
    <property type="term" value="P:chromosome segregation"/>
    <property type="evidence" value="ECO:0007669"/>
    <property type="project" value="UniProtKB-UniRule"/>
</dbReference>
<accession>A0A7X6S258</accession>
<keyword evidence="3" id="KW-0131">Cell cycle</keyword>
<keyword evidence="3" id="KW-0963">Cytoplasm</keyword>
<dbReference type="Proteomes" id="UP000549765">
    <property type="component" value="Unassembled WGS sequence"/>
</dbReference>
<sequence length="244" mass="28114">MNNELQIKLTDFEGPLDLLLHLIKSSEMDIYDIPIVAITEQYMDFLHQDKLALDIAGEYLVMAASLMQIKSRYLLPNRPTIDLETGDEIYEDPRQGLVEQLLEYRRYQEAALSLRTREEARQQQFTRAPALMPTDLDVNIVAPGVDLDALQTAFNNMIARQQIAKPVSTTIQKETYTISEKWQVIKHKLSVNPYGVLFTELFTLDSNPDEYVTTFLAILEMAKHQELLIEQPKMNDELLIKPRS</sequence>
<comment type="similarity">
    <text evidence="3">Belongs to the ScpA family.</text>
</comment>
<comment type="subcellular location">
    <subcellularLocation>
        <location evidence="3">Cytoplasm</location>
    </subcellularLocation>
    <text evidence="3">Associated with two foci at the outer edges of the nucleoid region in young cells, and at four foci within both cell halves in older cells.</text>
</comment>
<evidence type="ECO:0000256" key="2">
    <source>
        <dbReference type="ARBA" id="ARBA00044777"/>
    </source>
</evidence>
<comment type="function">
    <text evidence="3">Participates in chromosomal partition during cell division. May act via the formation of a condensin-like complex containing Smc and ScpB that pull DNA away from mid-cell into both cell halves.</text>
</comment>
<keyword evidence="5" id="KW-1185">Reference proteome</keyword>
<dbReference type="Pfam" id="PF02616">
    <property type="entry name" value="SMC_ScpA"/>
    <property type="match status" value="1"/>
</dbReference>
<dbReference type="Gene3D" id="6.10.250.2410">
    <property type="match status" value="1"/>
</dbReference>
<dbReference type="GO" id="GO:0006260">
    <property type="term" value="P:DNA replication"/>
    <property type="evidence" value="ECO:0007669"/>
    <property type="project" value="UniProtKB-UniRule"/>
</dbReference>
<dbReference type="PANTHER" id="PTHR33969">
    <property type="entry name" value="SEGREGATION AND CONDENSATION PROTEIN A"/>
    <property type="match status" value="1"/>
</dbReference>
<dbReference type="Gene3D" id="1.10.10.580">
    <property type="entry name" value="Structural maintenance of chromosome 1. Chain E"/>
    <property type="match status" value="1"/>
</dbReference>
<keyword evidence="3" id="KW-0132">Cell division</keyword>
<keyword evidence="1 3" id="KW-0159">Chromosome partition</keyword>
<evidence type="ECO:0000256" key="1">
    <source>
        <dbReference type="ARBA" id="ARBA00022829"/>
    </source>
</evidence>
<dbReference type="InterPro" id="IPR023093">
    <property type="entry name" value="ScpA-like_C"/>
</dbReference>
<dbReference type="PANTHER" id="PTHR33969:SF2">
    <property type="entry name" value="SEGREGATION AND CONDENSATION PROTEIN A"/>
    <property type="match status" value="1"/>
</dbReference>
<dbReference type="EMBL" id="JAAXPN010000001">
    <property type="protein sequence ID" value="NKZ23615.1"/>
    <property type="molecule type" value="Genomic_DNA"/>
</dbReference>
<dbReference type="HAMAP" id="MF_01805">
    <property type="entry name" value="ScpA"/>
    <property type="match status" value="1"/>
</dbReference>
<protein>
    <recommendedName>
        <fullName evidence="2 3">Segregation and condensation protein A</fullName>
    </recommendedName>
</protein>
<proteinExistence type="inferred from homology"/>
<dbReference type="RefSeq" id="WP_168721400.1">
    <property type="nucleotide sequence ID" value="NZ_JAAXPN010000001.1"/>
</dbReference>
<dbReference type="AlphaFoldDB" id="A0A7X6S258"/>